<gene>
    <name evidence="2" type="ORF">ACH429_17290</name>
</gene>
<evidence type="ECO:0000313" key="2">
    <source>
        <dbReference type="EMBL" id="MFI1965836.1"/>
    </source>
</evidence>
<protein>
    <submittedName>
        <fullName evidence="2">Tetratricopeptide repeat protein</fullName>
    </submittedName>
</protein>
<dbReference type="InterPro" id="IPR019734">
    <property type="entry name" value="TPR_rpt"/>
</dbReference>
<dbReference type="Pfam" id="PF13424">
    <property type="entry name" value="TPR_12"/>
    <property type="match status" value="2"/>
</dbReference>
<dbReference type="PANTHER" id="PTHR47691">
    <property type="entry name" value="REGULATOR-RELATED"/>
    <property type="match status" value="1"/>
</dbReference>
<dbReference type="Gene3D" id="3.40.50.300">
    <property type="entry name" value="P-loop containing nucleotide triphosphate hydrolases"/>
    <property type="match status" value="1"/>
</dbReference>
<dbReference type="EMBL" id="JBIRWE010000006">
    <property type="protein sequence ID" value="MFI1965836.1"/>
    <property type="molecule type" value="Genomic_DNA"/>
</dbReference>
<name>A0ABW7UV95_9ACTN</name>
<evidence type="ECO:0000313" key="3">
    <source>
        <dbReference type="Proteomes" id="UP001611548"/>
    </source>
</evidence>
<reference evidence="2 3" key="1">
    <citation type="submission" date="2024-10" db="EMBL/GenBank/DDBJ databases">
        <title>The Natural Products Discovery Center: Release of the First 8490 Sequenced Strains for Exploring Actinobacteria Biosynthetic Diversity.</title>
        <authorList>
            <person name="Kalkreuter E."/>
            <person name="Kautsar S.A."/>
            <person name="Yang D."/>
            <person name="Bader C.D."/>
            <person name="Teijaro C.N."/>
            <person name="Fluegel L."/>
            <person name="Davis C.M."/>
            <person name="Simpson J.R."/>
            <person name="Lauterbach L."/>
            <person name="Steele A.D."/>
            <person name="Gui C."/>
            <person name="Meng S."/>
            <person name="Li G."/>
            <person name="Viehrig K."/>
            <person name="Ye F."/>
            <person name="Su P."/>
            <person name="Kiefer A.F."/>
            <person name="Nichols A."/>
            <person name="Cepeda A.J."/>
            <person name="Yan W."/>
            <person name="Fan B."/>
            <person name="Jiang Y."/>
            <person name="Adhikari A."/>
            <person name="Zheng C.-J."/>
            <person name="Schuster L."/>
            <person name="Cowan T.M."/>
            <person name="Smanski M.J."/>
            <person name="Chevrette M.G."/>
            <person name="De Carvalho L.P.S."/>
            <person name="Shen B."/>
        </authorList>
    </citation>
    <scope>NUCLEOTIDE SEQUENCE [LARGE SCALE GENOMIC DNA]</scope>
    <source>
        <strain evidence="2 3">NPDC020327</strain>
    </source>
</reference>
<keyword evidence="3" id="KW-1185">Reference proteome</keyword>
<accession>A0ABW7UV95</accession>
<organism evidence="2 3">
    <name type="scientific">Streptomyces pathocidini</name>
    <dbReference type="NCBI Taxonomy" id="1650571"/>
    <lineage>
        <taxon>Bacteria</taxon>
        <taxon>Bacillati</taxon>
        <taxon>Actinomycetota</taxon>
        <taxon>Actinomycetes</taxon>
        <taxon>Kitasatosporales</taxon>
        <taxon>Streptomycetaceae</taxon>
        <taxon>Streptomyces</taxon>
    </lineage>
</organism>
<comment type="caution">
    <text evidence="2">The sequence shown here is derived from an EMBL/GenBank/DDBJ whole genome shotgun (WGS) entry which is preliminary data.</text>
</comment>
<feature type="repeat" description="TPR" evidence="1">
    <location>
        <begin position="683"/>
        <end position="716"/>
    </location>
</feature>
<dbReference type="PROSITE" id="PS50005">
    <property type="entry name" value="TPR"/>
    <property type="match status" value="1"/>
</dbReference>
<sequence>MTSNEIRDGLFFHAVIQGRDITLQLPRAIQPALAGLPGRSPVFTGRDEHVDALLGDIEHAGESATRNAIHLVSGLGGVGKTELISQVAYEVLRRGRFPGGVLFIDLFGYDEQRRLSQDRALISLLQAIGVPEEVIPGDLQNRIRLYRSILAAYAEAGCPILVLIDNASSVEQVSPLLPSDGLNLTLVTSRHTLNIGARIHELQELDSDSSVDLLRNALRVTRGVEDTRIDREIESAHELSRLCGYLPLALQICAAILADSPMRPITSLVDSLKNAHSRIDALHREERAVRAAFELSYALLTEPEKRALGFISFSPGVDTSTAAAARLIDVSEREVEEILLGLSRAHLVVQGPTWGRWRLHDLVRLYALEEVAEIPGQEDAVLHLFDFYLECSRAATGVLEGAGEGGLFASREDALGWFDSEYRNLIATVHLSANQPGLLGYAAEIPHRLARYLDIRRLFNDWKDVMKASLMILRGTENLEFEANALDSLGMACRELHQIPSAISYHREAVSIAREMGDGERLAKYLNNMGNALFQGRDFQGALDAHSEAAVLFADRQDSLGFARASDNSASALRELGNTEKAIELHRESVRLFRDAGATESEARALSHMGSTLLEVGCYDEAVTAQKRASELLEELNLLGVAGHTLINLSYALRANGDLDGALDAINESLAVHESVDDVVGKARALNQRGLLYTDMGDLERAAADFHESLNILSPFGSLIDAGYVYANLGRLYGISERPVEAIDNLEKASVVFSQGQAEGDLLIVRRLISELSFAVPDSK</sequence>
<dbReference type="PANTHER" id="PTHR47691:SF3">
    <property type="entry name" value="HTH-TYPE TRANSCRIPTIONAL REGULATOR RV0890C-RELATED"/>
    <property type="match status" value="1"/>
</dbReference>
<dbReference type="SUPFAM" id="SSF52540">
    <property type="entry name" value="P-loop containing nucleoside triphosphate hydrolases"/>
    <property type="match status" value="1"/>
</dbReference>
<dbReference type="Gene3D" id="1.25.40.10">
    <property type="entry name" value="Tetratricopeptide repeat domain"/>
    <property type="match status" value="1"/>
</dbReference>
<dbReference type="Proteomes" id="UP001611548">
    <property type="component" value="Unassembled WGS sequence"/>
</dbReference>
<dbReference type="InterPro" id="IPR011990">
    <property type="entry name" value="TPR-like_helical_dom_sf"/>
</dbReference>
<dbReference type="InterPro" id="IPR027417">
    <property type="entry name" value="P-loop_NTPase"/>
</dbReference>
<dbReference type="SUPFAM" id="SSF48452">
    <property type="entry name" value="TPR-like"/>
    <property type="match status" value="2"/>
</dbReference>
<dbReference type="RefSeq" id="WP_157859144.1">
    <property type="nucleotide sequence ID" value="NZ_JBIRWE010000006.1"/>
</dbReference>
<keyword evidence="1" id="KW-0802">TPR repeat</keyword>
<proteinExistence type="predicted"/>
<evidence type="ECO:0000256" key="1">
    <source>
        <dbReference type="PROSITE-ProRule" id="PRU00339"/>
    </source>
</evidence>
<dbReference type="SMART" id="SM00028">
    <property type="entry name" value="TPR"/>
    <property type="match status" value="7"/>
</dbReference>